<feature type="chain" id="PRO_5023076548" evidence="8">
    <location>
        <begin position="21"/>
        <end position="385"/>
    </location>
</feature>
<dbReference type="Pfam" id="PF03349">
    <property type="entry name" value="Toluene_X"/>
    <property type="match status" value="1"/>
</dbReference>
<comment type="similarity">
    <text evidence="2">Belongs to the OmpP1/FadL family.</text>
</comment>
<evidence type="ECO:0000313" key="9">
    <source>
        <dbReference type="EMBL" id="TNH40182.1"/>
    </source>
</evidence>
<keyword evidence="3" id="KW-1134">Transmembrane beta strand</keyword>
<evidence type="ECO:0000256" key="8">
    <source>
        <dbReference type="SAM" id="SignalP"/>
    </source>
</evidence>
<evidence type="ECO:0000256" key="4">
    <source>
        <dbReference type="ARBA" id="ARBA00022692"/>
    </source>
</evidence>
<keyword evidence="6" id="KW-0472">Membrane</keyword>
<dbReference type="Proteomes" id="UP000304880">
    <property type="component" value="Unassembled WGS sequence"/>
</dbReference>
<evidence type="ECO:0000256" key="1">
    <source>
        <dbReference type="ARBA" id="ARBA00004571"/>
    </source>
</evidence>
<proteinExistence type="inferred from homology"/>
<dbReference type="InterPro" id="IPR005017">
    <property type="entry name" value="OMPP1/FadL/TodX"/>
</dbReference>
<evidence type="ECO:0000313" key="10">
    <source>
        <dbReference type="Proteomes" id="UP000304880"/>
    </source>
</evidence>
<keyword evidence="7" id="KW-0998">Cell outer membrane</keyword>
<keyword evidence="5 8" id="KW-0732">Signal</keyword>
<dbReference type="PANTHER" id="PTHR35093:SF8">
    <property type="entry name" value="OUTER MEMBRANE PROTEIN NMB0088-RELATED"/>
    <property type="match status" value="1"/>
</dbReference>
<dbReference type="RefSeq" id="WP_045999062.1">
    <property type="nucleotide sequence ID" value="NZ_VDDC01000010.1"/>
</dbReference>
<dbReference type="AlphaFoldDB" id="A0A5C4R8E4"/>
<feature type="signal peptide" evidence="8">
    <location>
        <begin position="1"/>
        <end position="20"/>
    </location>
</feature>
<dbReference type="PANTHER" id="PTHR35093">
    <property type="entry name" value="OUTER MEMBRANE PROTEIN NMB0088-RELATED"/>
    <property type="match status" value="1"/>
</dbReference>
<dbReference type="SUPFAM" id="SSF56935">
    <property type="entry name" value="Porins"/>
    <property type="match status" value="1"/>
</dbReference>
<comment type="caution">
    <text evidence="9">The sequence shown here is derived from an EMBL/GenBank/DDBJ whole genome shotgun (WGS) entry which is preliminary data.</text>
</comment>
<dbReference type="Gene3D" id="2.40.160.60">
    <property type="entry name" value="Outer membrane protein transport protein (OMPP1/FadL/TodX)"/>
    <property type="match status" value="1"/>
</dbReference>
<evidence type="ECO:0000256" key="7">
    <source>
        <dbReference type="ARBA" id="ARBA00023237"/>
    </source>
</evidence>
<sequence>MKFAITSMAALLAGTAPLLAGGIERAPQSLNILFEQGNYAELSFGGADPTVEGPDSPPVGAPIPQRNTGDVANGYGFVGLGYKHQFNDALSAALIIEQPFGADVTYTPAADGGSFLLGGTRARVDSTTVTALMRYKLPNNLSFHGGLRGSRADAEVTLSGAAYGPISGYNVQLDQDWGVGFVVGAAYEIPDIAGRVSLTYNSKVEHQFDTVESVNGTILGRSTTTVDTPESLTLEAQTGVAADTLVFGSIRWVNWSEFTVNPRIFSRAPTATDPLGFNVTDGLVSLEDTTTYTLGVGRKFNETWSGSAALVYEPENDDLVSPLAPTNGRLGLTLAAVYTMDNMKITTGINYSKLGDARPQTGGEPRAQMEDSDLLGIGIRIGYSF</sequence>
<reference evidence="9 10" key="1">
    <citation type="submission" date="2019-06" db="EMBL/GenBank/DDBJ databases">
        <authorList>
            <person name="Li J."/>
        </authorList>
    </citation>
    <scope>NUCLEOTIDE SEQUENCE [LARGE SCALE GENOMIC DNA]</scope>
    <source>
        <strain evidence="9 10">CGMCC 1.8012</strain>
    </source>
</reference>
<protein>
    <submittedName>
        <fullName evidence="9">Aromatic hydrocarbon degradation protein</fullName>
    </submittedName>
</protein>
<evidence type="ECO:0000256" key="6">
    <source>
        <dbReference type="ARBA" id="ARBA00023136"/>
    </source>
</evidence>
<comment type="subcellular location">
    <subcellularLocation>
        <location evidence="1">Cell outer membrane</location>
        <topology evidence="1">Multi-pass membrane protein</topology>
    </subcellularLocation>
</comment>
<dbReference type="GO" id="GO:0009279">
    <property type="term" value="C:cell outer membrane"/>
    <property type="evidence" value="ECO:0007669"/>
    <property type="project" value="UniProtKB-SubCell"/>
</dbReference>
<evidence type="ECO:0000256" key="5">
    <source>
        <dbReference type="ARBA" id="ARBA00022729"/>
    </source>
</evidence>
<dbReference type="EMBL" id="VDDC01000010">
    <property type="protein sequence ID" value="TNH40182.1"/>
    <property type="molecule type" value="Genomic_DNA"/>
</dbReference>
<dbReference type="GO" id="GO:0015483">
    <property type="term" value="F:long-chain fatty acid transporting porin activity"/>
    <property type="evidence" value="ECO:0007669"/>
    <property type="project" value="TreeGrafter"/>
</dbReference>
<keyword evidence="4" id="KW-0812">Transmembrane</keyword>
<name>A0A5C4R8E4_9RHOB</name>
<organism evidence="9 10">
    <name type="scientific">Paracoccus haeundaensis</name>
    <dbReference type="NCBI Taxonomy" id="225362"/>
    <lineage>
        <taxon>Bacteria</taxon>
        <taxon>Pseudomonadati</taxon>
        <taxon>Pseudomonadota</taxon>
        <taxon>Alphaproteobacteria</taxon>
        <taxon>Rhodobacterales</taxon>
        <taxon>Paracoccaceae</taxon>
        <taxon>Paracoccus</taxon>
    </lineage>
</organism>
<gene>
    <name evidence="9" type="ORF">FHD67_06300</name>
</gene>
<keyword evidence="10" id="KW-1185">Reference proteome</keyword>
<evidence type="ECO:0000256" key="3">
    <source>
        <dbReference type="ARBA" id="ARBA00022452"/>
    </source>
</evidence>
<accession>A0A5C4R8E4</accession>
<evidence type="ECO:0000256" key="2">
    <source>
        <dbReference type="ARBA" id="ARBA00008163"/>
    </source>
</evidence>